<feature type="compositionally biased region" description="Basic and acidic residues" evidence="1">
    <location>
        <begin position="269"/>
        <end position="283"/>
    </location>
</feature>
<evidence type="ECO:0000313" key="2">
    <source>
        <dbReference type="Proteomes" id="UP000515156"/>
    </source>
</evidence>
<protein>
    <submittedName>
        <fullName evidence="3">Lymphocyte-specific protein 1 isoform X1</fullName>
    </submittedName>
</protein>
<dbReference type="AlphaFoldDB" id="A0A6P7XX31"/>
<feature type="region of interest" description="Disordered" evidence="1">
    <location>
        <begin position="344"/>
        <end position="401"/>
    </location>
</feature>
<dbReference type="PANTHER" id="PTHR18949:SF1">
    <property type="entry name" value="LYMPHOCYTE-SPECIFIC PROTEIN 1"/>
    <property type="match status" value="1"/>
</dbReference>
<dbReference type="Proteomes" id="UP000515156">
    <property type="component" value="Chromosome 4"/>
</dbReference>
<accession>A0A6P7XX31</accession>
<dbReference type="GO" id="GO:0005516">
    <property type="term" value="F:calmodulin binding"/>
    <property type="evidence" value="ECO:0007669"/>
    <property type="project" value="InterPro"/>
</dbReference>
<dbReference type="InParanoid" id="A0A6P7XX31"/>
<organism evidence="2 3">
    <name type="scientific">Microcaecilia unicolor</name>
    <dbReference type="NCBI Taxonomy" id="1415580"/>
    <lineage>
        <taxon>Eukaryota</taxon>
        <taxon>Metazoa</taxon>
        <taxon>Chordata</taxon>
        <taxon>Craniata</taxon>
        <taxon>Vertebrata</taxon>
        <taxon>Euteleostomi</taxon>
        <taxon>Amphibia</taxon>
        <taxon>Gymnophiona</taxon>
        <taxon>Siphonopidae</taxon>
        <taxon>Microcaecilia</taxon>
    </lineage>
</organism>
<keyword evidence="2" id="KW-1185">Reference proteome</keyword>
<dbReference type="GO" id="GO:0003779">
    <property type="term" value="F:actin binding"/>
    <property type="evidence" value="ECO:0007669"/>
    <property type="project" value="InterPro"/>
</dbReference>
<feature type="compositionally biased region" description="Low complexity" evidence="1">
    <location>
        <begin position="515"/>
        <end position="529"/>
    </location>
</feature>
<dbReference type="InterPro" id="IPR006017">
    <property type="entry name" value="Caldesmon"/>
</dbReference>
<feature type="region of interest" description="Disordered" evidence="1">
    <location>
        <begin position="487"/>
        <end position="529"/>
    </location>
</feature>
<reference evidence="3" key="1">
    <citation type="submission" date="2025-08" db="UniProtKB">
        <authorList>
            <consortium name="RefSeq"/>
        </authorList>
    </citation>
    <scope>IDENTIFICATION</scope>
</reference>
<evidence type="ECO:0000256" key="1">
    <source>
        <dbReference type="SAM" id="MobiDB-lite"/>
    </source>
</evidence>
<dbReference type="GO" id="GO:0006936">
    <property type="term" value="P:muscle contraction"/>
    <property type="evidence" value="ECO:0007669"/>
    <property type="project" value="InterPro"/>
</dbReference>
<dbReference type="GO" id="GO:0017022">
    <property type="term" value="F:myosin binding"/>
    <property type="evidence" value="ECO:0007669"/>
    <property type="project" value="InterPro"/>
</dbReference>
<dbReference type="PRINTS" id="PR01076">
    <property type="entry name" value="CALDESMON"/>
</dbReference>
<dbReference type="InterPro" id="IPR006018">
    <property type="entry name" value="Caldesmon_LSP"/>
</dbReference>
<dbReference type="Pfam" id="PF02029">
    <property type="entry name" value="Caldesmon"/>
    <property type="match status" value="1"/>
</dbReference>
<feature type="compositionally biased region" description="Basic and acidic residues" evidence="1">
    <location>
        <begin position="130"/>
        <end position="183"/>
    </location>
</feature>
<dbReference type="GeneID" id="115468998"/>
<dbReference type="KEGG" id="muo:115468998"/>
<feature type="region of interest" description="Disordered" evidence="1">
    <location>
        <begin position="1"/>
        <end position="183"/>
    </location>
</feature>
<dbReference type="FunCoup" id="A0A6P7XX31">
    <property type="interactions" value="166"/>
</dbReference>
<dbReference type="CTD" id="4046"/>
<evidence type="ECO:0000313" key="3">
    <source>
        <dbReference type="RefSeq" id="XP_030057088.1"/>
    </source>
</evidence>
<dbReference type="PANTHER" id="PTHR18949">
    <property type="entry name" value="CALDESMON"/>
    <property type="match status" value="1"/>
</dbReference>
<gene>
    <name evidence="3" type="primary">LSP1</name>
</gene>
<feature type="region of interest" description="Disordered" evidence="1">
    <location>
        <begin position="259"/>
        <end position="283"/>
    </location>
</feature>
<sequence length="553" mass="63144">MSDCEESPSSLERAPEKPEGEDDRLTTQWSIEDEEEAARERRRREREKQLQSECEGEVTGTSLSEGAEIPPGEDKQLDFKPSGPLEMEEDEGFSDWSLKLEQRKQRGAAEGSPEKKSAWSRGQEALTASGDREGEGENMEEDYHVNEEDEMERKKGGEDGDLREETLEIKDTKDYEEWNYREENEKRAPVSSVLYCNPLQTPINFGLLAGGYIKFKPRDLENETDGSCTSSTWVQKEMMHEESNEDVFQKEMTSEYHVQSKSILRSPKRSHEEKDQDWDDGMREAEANLEKIRLNQEQKESIEFERMRQKQLEVEAELEEERYRKQYEQEEEKRRMKEDIERRRLETAEKRQKSLSSSGSDGEEPYCGLSPVSPTTKITDRTESLNRSIKKSNSIKKSEPALPISKIDDRLEQYTHAVESASKITKLQRQPSIELPSPAEAVANKKTLFETGEVSAHSCSKTTPCKDTEGLNIGVSDLINQWAKGTPEEIAKQTPSKPTDVTPGDILSKRTLWEQKGSPQSSSDKSAASGKKFKFVLTGHGKYEKVYVEDTAH</sequence>
<proteinExistence type="predicted"/>
<dbReference type="RefSeq" id="XP_030057088.1">
    <property type="nucleotide sequence ID" value="XM_030201228.1"/>
</dbReference>
<name>A0A6P7XX31_9AMPH</name>